<feature type="non-terminal residue" evidence="2">
    <location>
        <position position="1"/>
    </location>
</feature>
<protein>
    <submittedName>
        <fullName evidence="2">Uncharacterized protein</fullName>
    </submittedName>
</protein>
<organism evidence="2">
    <name type="scientific">Clastoptera arizonana</name>
    <name type="common">Arizona spittle bug</name>
    <dbReference type="NCBI Taxonomy" id="38151"/>
    <lineage>
        <taxon>Eukaryota</taxon>
        <taxon>Metazoa</taxon>
        <taxon>Ecdysozoa</taxon>
        <taxon>Arthropoda</taxon>
        <taxon>Hexapoda</taxon>
        <taxon>Insecta</taxon>
        <taxon>Pterygota</taxon>
        <taxon>Neoptera</taxon>
        <taxon>Paraneoptera</taxon>
        <taxon>Hemiptera</taxon>
        <taxon>Auchenorrhyncha</taxon>
        <taxon>Cercopoidea</taxon>
        <taxon>Clastopteridae</taxon>
        <taxon>Clastoptera</taxon>
    </lineage>
</organism>
<reference evidence="2" key="1">
    <citation type="submission" date="2015-12" db="EMBL/GenBank/DDBJ databases">
        <title>De novo transcriptome assembly of four potential Pierce s Disease insect vectors from Arizona vineyards.</title>
        <authorList>
            <person name="Tassone E.E."/>
        </authorList>
    </citation>
    <scope>NUCLEOTIDE SEQUENCE</scope>
</reference>
<proteinExistence type="predicted"/>
<feature type="compositionally biased region" description="Basic and acidic residues" evidence="1">
    <location>
        <begin position="112"/>
        <end position="121"/>
    </location>
</feature>
<sequence length="140" mass="15751">KRHAGETGRPASTRLKEHIRHTKNLDNRVSAVSIHSLETNHAIDFENVEVLASSNKYFERKILEAIEIRKHKHNFNRDLGLEISNTWRPIIGKLNSNCKGECPRPPISKPAEASRSEESRPGDGANRSPHHHLGPTICDA</sequence>
<gene>
    <name evidence="2" type="ORF">g.12656</name>
</gene>
<dbReference type="AlphaFoldDB" id="A0A1B6CU67"/>
<feature type="region of interest" description="Disordered" evidence="1">
    <location>
        <begin position="98"/>
        <end position="140"/>
    </location>
</feature>
<evidence type="ECO:0000313" key="2">
    <source>
        <dbReference type="EMBL" id="JAS16911.1"/>
    </source>
</evidence>
<dbReference type="EMBL" id="GEDC01020387">
    <property type="protein sequence ID" value="JAS16911.1"/>
    <property type="molecule type" value="Transcribed_RNA"/>
</dbReference>
<accession>A0A1B6CU67</accession>
<feature type="non-terminal residue" evidence="2">
    <location>
        <position position="140"/>
    </location>
</feature>
<evidence type="ECO:0000256" key="1">
    <source>
        <dbReference type="SAM" id="MobiDB-lite"/>
    </source>
</evidence>
<name>A0A1B6CU67_9HEMI</name>